<dbReference type="Proteomes" id="UP000185568">
    <property type="component" value="Unassembled WGS sequence"/>
</dbReference>
<evidence type="ECO:0000256" key="4">
    <source>
        <dbReference type="ARBA" id="ARBA00022989"/>
    </source>
</evidence>
<evidence type="ECO:0000256" key="10">
    <source>
        <dbReference type="HAMAP-Rule" id="MF_00454"/>
    </source>
</evidence>
<dbReference type="InterPro" id="IPR003691">
    <property type="entry name" value="FluC"/>
</dbReference>
<keyword evidence="10" id="KW-0479">Metal-binding</keyword>
<evidence type="ECO:0000256" key="5">
    <source>
        <dbReference type="ARBA" id="ARBA00023136"/>
    </source>
</evidence>
<evidence type="ECO:0000256" key="3">
    <source>
        <dbReference type="ARBA" id="ARBA00022692"/>
    </source>
</evidence>
<keyword evidence="3 10" id="KW-0812">Transmembrane</keyword>
<comment type="caution">
    <text evidence="11">The sequence shown here is derived from an EMBL/GenBank/DDBJ whole genome shotgun (WGS) entry which is preliminary data.</text>
</comment>
<comment type="function">
    <text evidence="9 10">Fluoride-specific ion channel. Important for reducing fluoride concentration in the cell, thus reducing its toxicity.</text>
</comment>
<feature type="transmembrane region" description="Helical" evidence="10">
    <location>
        <begin position="54"/>
        <end position="72"/>
    </location>
</feature>
<dbReference type="GO" id="GO:0062054">
    <property type="term" value="F:fluoride channel activity"/>
    <property type="evidence" value="ECO:0007669"/>
    <property type="project" value="UniProtKB-UniRule"/>
</dbReference>
<evidence type="ECO:0000256" key="2">
    <source>
        <dbReference type="ARBA" id="ARBA00022475"/>
    </source>
</evidence>
<comment type="similarity">
    <text evidence="7 10">Belongs to the fluoride channel Fluc/FEX (TC 1.A.43) family.</text>
</comment>
<organism evidence="11 12">
    <name type="scientific">Domibacillus antri</name>
    <dbReference type="NCBI Taxonomy" id="1714264"/>
    <lineage>
        <taxon>Bacteria</taxon>
        <taxon>Bacillati</taxon>
        <taxon>Bacillota</taxon>
        <taxon>Bacilli</taxon>
        <taxon>Bacillales</taxon>
        <taxon>Bacillaceae</taxon>
        <taxon>Domibacillus</taxon>
    </lineage>
</organism>
<feature type="binding site" evidence="10">
    <location>
        <position position="67"/>
    </location>
    <ligand>
        <name>Na(+)</name>
        <dbReference type="ChEBI" id="CHEBI:29101"/>
        <note>structural</note>
    </ligand>
</feature>
<keyword evidence="4 10" id="KW-1133">Transmembrane helix</keyword>
<name>A0A1Q8QA88_9BACI</name>
<dbReference type="OrthoDB" id="9815830at2"/>
<keyword evidence="5 10" id="KW-0472">Membrane</keyword>
<evidence type="ECO:0000256" key="9">
    <source>
        <dbReference type="ARBA" id="ARBA00049940"/>
    </source>
</evidence>
<protein>
    <recommendedName>
        <fullName evidence="10">Fluoride-specific ion channel FluC</fullName>
    </recommendedName>
</protein>
<keyword evidence="10" id="KW-0813">Transport</keyword>
<proteinExistence type="inferred from homology"/>
<dbReference type="PANTHER" id="PTHR28259:SF1">
    <property type="entry name" value="FLUORIDE EXPORT PROTEIN 1-RELATED"/>
    <property type="match status" value="1"/>
</dbReference>
<dbReference type="PANTHER" id="PTHR28259">
    <property type="entry name" value="FLUORIDE EXPORT PROTEIN 1-RELATED"/>
    <property type="match status" value="1"/>
</dbReference>
<reference evidence="11 12" key="1">
    <citation type="submission" date="2016-12" db="EMBL/GenBank/DDBJ databases">
        <title>Domibacillus antri genome sequencing.</title>
        <authorList>
            <person name="Verma A."/>
            <person name="Krishnamurthi S."/>
        </authorList>
    </citation>
    <scope>NUCLEOTIDE SEQUENCE [LARGE SCALE GENOMIC DNA]</scope>
    <source>
        <strain evidence="11 12">XD80</strain>
    </source>
</reference>
<keyword evidence="2 10" id="KW-1003">Cell membrane</keyword>
<dbReference type="GO" id="GO:0046872">
    <property type="term" value="F:metal ion binding"/>
    <property type="evidence" value="ECO:0007669"/>
    <property type="project" value="UniProtKB-KW"/>
</dbReference>
<dbReference type="GO" id="GO:0005886">
    <property type="term" value="C:plasma membrane"/>
    <property type="evidence" value="ECO:0007669"/>
    <property type="project" value="UniProtKB-SubCell"/>
</dbReference>
<dbReference type="AlphaFoldDB" id="A0A1Q8QA88"/>
<sequence>MIFVAIGGFFGAVARFWIGNQLNKTAFPFGTLCVNVMGAFLLGLLIGYGIEGDWLLLCGTGFLGAFTTFSTWMMEADRMERKKAIFYVLVTCAAGFWGSWISL</sequence>
<evidence type="ECO:0000313" key="12">
    <source>
        <dbReference type="Proteomes" id="UP000185568"/>
    </source>
</evidence>
<dbReference type="Pfam" id="PF02537">
    <property type="entry name" value="CRCB"/>
    <property type="match status" value="1"/>
</dbReference>
<comment type="activity regulation">
    <text evidence="10">Na(+) is not transported, but it plays an essential structural role and its presence is essential for fluoride channel function.</text>
</comment>
<evidence type="ECO:0000256" key="6">
    <source>
        <dbReference type="ARBA" id="ARBA00023303"/>
    </source>
</evidence>
<feature type="transmembrane region" description="Helical" evidence="10">
    <location>
        <begin position="25"/>
        <end position="48"/>
    </location>
</feature>
<comment type="subcellular location">
    <subcellularLocation>
        <location evidence="1 10">Cell membrane</location>
        <topology evidence="1 10">Multi-pass membrane protein</topology>
    </subcellularLocation>
</comment>
<dbReference type="HAMAP" id="MF_00454">
    <property type="entry name" value="FluC"/>
    <property type="match status" value="1"/>
</dbReference>
<feature type="transmembrane region" description="Helical" evidence="10">
    <location>
        <begin position="84"/>
        <end position="102"/>
    </location>
</feature>
<keyword evidence="10" id="KW-0915">Sodium</keyword>
<dbReference type="GO" id="GO:0140114">
    <property type="term" value="P:cellular detoxification of fluoride"/>
    <property type="evidence" value="ECO:0007669"/>
    <property type="project" value="UniProtKB-UniRule"/>
</dbReference>
<keyword evidence="12" id="KW-1185">Reference proteome</keyword>
<dbReference type="RefSeq" id="WP_075396707.1">
    <property type="nucleotide sequence ID" value="NZ_MSDU01000002.1"/>
</dbReference>
<gene>
    <name evidence="10" type="primary">fluC</name>
    <name evidence="10" type="synonym">crcB</name>
    <name evidence="11" type="ORF">BTO30_00210</name>
</gene>
<evidence type="ECO:0000256" key="7">
    <source>
        <dbReference type="ARBA" id="ARBA00035120"/>
    </source>
</evidence>
<accession>A0A1Q8QA88</accession>
<keyword evidence="6 10" id="KW-0407">Ion channel</keyword>
<dbReference type="STRING" id="1714264.BTO30_00210"/>
<evidence type="ECO:0000313" key="11">
    <source>
        <dbReference type="EMBL" id="OLN24266.1"/>
    </source>
</evidence>
<evidence type="ECO:0000256" key="1">
    <source>
        <dbReference type="ARBA" id="ARBA00004651"/>
    </source>
</evidence>
<comment type="catalytic activity">
    <reaction evidence="8">
        <text>fluoride(in) = fluoride(out)</text>
        <dbReference type="Rhea" id="RHEA:76159"/>
        <dbReference type="ChEBI" id="CHEBI:17051"/>
    </reaction>
    <physiologicalReaction direction="left-to-right" evidence="8">
        <dbReference type="Rhea" id="RHEA:76160"/>
    </physiologicalReaction>
</comment>
<evidence type="ECO:0000256" key="8">
    <source>
        <dbReference type="ARBA" id="ARBA00035585"/>
    </source>
</evidence>
<feature type="binding site" evidence="10">
    <location>
        <position position="64"/>
    </location>
    <ligand>
        <name>Na(+)</name>
        <dbReference type="ChEBI" id="CHEBI:29101"/>
        <note>structural</note>
    </ligand>
</feature>
<keyword evidence="10" id="KW-0406">Ion transport</keyword>
<dbReference type="EMBL" id="MSDU01000002">
    <property type="protein sequence ID" value="OLN24266.1"/>
    <property type="molecule type" value="Genomic_DNA"/>
</dbReference>